<name>A0A1G7Z5X0_9FLAO</name>
<keyword evidence="2" id="KW-1185">Reference proteome</keyword>
<dbReference type="EMBL" id="FNCW01000019">
    <property type="protein sequence ID" value="SDH04152.1"/>
    <property type="molecule type" value="Genomic_DNA"/>
</dbReference>
<dbReference type="AlphaFoldDB" id="A0A1G7Z5X0"/>
<dbReference type="Proteomes" id="UP000199296">
    <property type="component" value="Unassembled WGS sequence"/>
</dbReference>
<accession>A0A1G7Z5X0</accession>
<dbReference type="InterPro" id="IPR010870">
    <property type="entry name" value="Porin_O/P"/>
</dbReference>
<gene>
    <name evidence="1" type="ORF">SAMN04488027_1197</name>
</gene>
<dbReference type="OrthoDB" id="846879at2"/>
<proteinExistence type="predicted"/>
<evidence type="ECO:0000313" key="1">
    <source>
        <dbReference type="EMBL" id="SDH04152.1"/>
    </source>
</evidence>
<dbReference type="STRING" id="470826.SAMN04488027_1197"/>
<organism evidence="1 2">
    <name type="scientific">Psychroflexus sediminis</name>
    <dbReference type="NCBI Taxonomy" id="470826"/>
    <lineage>
        <taxon>Bacteria</taxon>
        <taxon>Pseudomonadati</taxon>
        <taxon>Bacteroidota</taxon>
        <taxon>Flavobacteriia</taxon>
        <taxon>Flavobacteriales</taxon>
        <taxon>Flavobacteriaceae</taxon>
        <taxon>Psychroflexus</taxon>
    </lineage>
</organism>
<reference evidence="1 2" key="1">
    <citation type="submission" date="2016-10" db="EMBL/GenBank/DDBJ databases">
        <authorList>
            <person name="de Groot N.N."/>
        </authorList>
    </citation>
    <scope>NUCLEOTIDE SEQUENCE [LARGE SCALE GENOMIC DNA]</scope>
    <source>
        <strain evidence="1 2">DSM 19803</strain>
    </source>
</reference>
<evidence type="ECO:0000313" key="2">
    <source>
        <dbReference type="Proteomes" id="UP000199296"/>
    </source>
</evidence>
<dbReference type="Pfam" id="PF07396">
    <property type="entry name" value="Porin_O_P"/>
    <property type="match status" value="1"/>
</dbReference>
<dbReference type="RefSeq" id="WP_093370049.1">
    <property type="nucleotide sequence ID" value="NZ_FNCW01000019.1"/>
</dbReference>
<protein>
    <submittedName>
        <fullName evidence="1">Phosphate-selective porin O and P</fullName>
    </submittedName>
</protein>
<sequence>MPSQEVFRSHRNSKSTVKILGVILSFLVLPLSGFSQDNDSGNAPLFSKDKIKPLENINIGFDMRTEFQAYTFRGGDQYYNGIQFENGFTALRISGQLHERIEFNFRNRFNSGSEVQSLDRLSNDIQLAYVKVKAAEKLDVYIGKMFAFYGGYEYEFSPLYILEFNDIYSNALAFVTGAGLSYQAFDNHQFRFQVLNSRTLLYEDLYGDIVAENIEEPIWPVNGVVNWRGRFFDGKFETNYSASYSNEVKNRGTYFFTLGHKYQNKDFSLMYDFQYSYEEIDTKGIINNLLEENRIAENVLYVENWLRAEYRFSPKFKGLLTLMTNTAYDNYTRTKDHVRTSYGAIPTLTYSPFKTIDIQFFIAYVGRYFDYTEYAKANFNVGSFNRNELKIGILAPLNLL</sequence>